<protein>
    <submittedName>
        <fullName evidence="2">Uncharacterized protein</fullName>
    </submittedName>
</protein>
<dbReference type="EMBL" id="JAGPNK010000003">
    <property type="protein sequence ID" value="KAH7324427.1"/>
    <property type="molecule type" value="Genomic_DNA"/>
</dbReference>
<keyword evidence="1" id="KW-0812">Transmembrane</keyword>
<accession>A0A8K0SX65</accession>
<comment type="caution">
    <text evidence="2">The sequence shown here is derived from an EMBL/GenBank/DDBJ whole genome shotgun (WGS) entry which is preliminary data.</text>
</comment>
<name>A0A8K0SX65_9HYPO</name>
<dbReference type="Proteomes" id="UP000813444">
    <property type="component" value="Unassembled WGS sequence"/>
</dbReference>
<gene>
    <name evidence="2" type="ORF">B0I35DRAFT_161614</name>
</gene>
<organism evidence="2 3">
    <name type="scientific">Stachybotrys elegans</name>
    <dbReference type="NCBI Taxonomy" id="80388"/>
    <lineage>
        <taxon>Eukaryota</taxon>
        <taxon>Fungi</taxon>
        <taxon>Dikarya</taxon>
        <taxon>Ascomycota</taxon>
        <taxon>Pezizomycotina</taxon>
        <taxon>Sordariomycetes</taxon>
        <taxon>Hypocreomycetidae</taxon>
        <taxon>Hypocreales</taxon>
        <taxon>Stachybotryaceae</taxon>
        <taxon>Stachybotrys</taxon>
    </lineage>
</organism>
<dbReference type="AlphaFoldDB" id="A0A8K0SX65"/>
<evidence type="ECO:0000313" key="2">
    <source>
        <dbReference type="EMBL" id="KAH7324427.1"/>
    </source>
</evidence>
<keyword evidence="1" id="KW-0472">Membrane</keyword>
<feature type="transmembrane region" description="Helical" evidence="1">
    <location>
        <begin position="100"/>
        <end position="117"/>
    </location>
</feature>
<evidence type="ECO:0000313" key="3">
    <source>
        <dbReference type="Proteomes" id="UP000813444"/>
    </source>
</evidence>
<reference evidence="2" key="1">
    <citation type="journal article" date="2021" name="Nat. Commun.">
        <title>Genetic determinants of endophytism in the Arabidopsis root mycobiome.</title>
        <authorList>
            <person name="Mesny F."/>
            <person name="Miyauchi S."/>
            <person name="Thiergart T."/>
            <person name="Pickel B."/>
            <person name="Atanasova L."/>
            <person name="Karlsson M."/>
            <person name="Huettel B."/>
            <person name="Barry K.W."/>
            <person name="Haridas S."/>
            <person name="Chen C."/>
            <person name="Bauer D."/>
            <person name="Andreopoulos W."/>
            <person name="Pangilinan J."/>
            <person name="LaButti K."/>
            <person name="Riley R."/>
            <person name="Lipzen A."/>
            <person name="Clum A."/>
            <person name="Drula E."/>
            <person name="Henrissat B."/>
            <person name="Kohler A."/>
            <person name="Grigoriev I.V."/>
            <person name="Martin F.M."/>
            <person name="Hacquard S."/>
        </authorList>
    </citation>
    <scope>NUCLEOTIDE SEQUENCE</scope>
    <source>
        <strain evidence="2">MPI-CAGE-CH-0235</strain>
    </source>
</reference>
<evidence type="ECO:0000256" key="1">
    <source>
        <dbReference type="SAM" id="Phobius"/>
    </source>
</evidence>
<keyword evidence="1" id="KW-1133">Transmembrane helix</keyword>
<sequence>MDCVEHASVDCRWLCLVGCIVVVLFHFGILRPRQLPCNPFTDGQRRFPRKRVSFWFLAIHPSHRLALQLAVEKTNPHSCPIHPQTAKAHGHASSDKQASLSAHLTCPTLLLFFFFFFSSF</sequence>
<proteinExistence type="predicted"/>
<feature type="transmembrane region" description="Helical" evidence="1">
    <location>
        <begin position="12"/>
        <end position="30"/>
    </location>
</feature>
<keyword evidence="3" id="KW-1185">Reference proteome</keyword>